<dbReference type="AlphaFoldDB" id="A0A1L6TET3"/>
<keyword evidence="1" id="KW-0732">Signal</keyword>
<reference evidence="6 7" key="1">
    <citation type="journal article" date="2014" name="Genome Announc.">
        <title>Comparative Genome Analysis of Two Isolates of the Fish Pathogen Piscirickettsia salmonis from Different Hosts Reveals Major Differences in Virulence-Associated Secretion Systems.</title>
        <authorList>
            <person name="Bohle H."/>
            <person name="Henriquez P."/>
            <person name="Grothusen H."/>
            <person name="Navas E."/>
            <person name="Sandoval A."/>
            <person name="Bustamante F."/>
            <person name="Bustos P."/>
            <person name="Mancilla M."/>
        </authorList>
    </citation>
    <scope>NUCLEOTIDE SEQUENCE [LARGE SCALE GENOMIC DNA]</scope>
    <source>
        <strain evidence="7">B1-32597</strain>
    </source>
</reference>
<organism evidence="6 7">
    <name type="scientific">Piscirickettsia salmonis</name>
    <dbReference type="NCBI Taxonomy" id="1238"/>
    <lineage>
        <taxon>Bacteria</taxon>
        <taxon>Pseudomonadati</taxon>
        <taxon>Pseudomonadota</taxon>
        <taxon>Gammaproteobacteria</taxon>
        <taxon>Thiotrichales</taxon>
        <taxon>Piscirickettsiaceae</taxon>
        <taxon>Piscirickettsia</taxon>
    </lineage>
</organism>
<dbReference type="PANTHER" id="PTHR38098">
    <property type="entry name" value="LPS-ASSEMBLY LIPOPROTEIN LPTE"/>
    <property type="match status" value="1"/>
</dbReference>
<proteinExistence type="predicted"/>
<accession>A0A1L6TET3</accession>
<dbReference type="GO" id="GO:0043165">
    <property type="term" value="P:Gram-negative-bacterium-type cell outer membrane assembly"/>
    <property type="evidence" value="ECO:0007669"/>
    <property type="project" value="InterPro"/>
</dbReference>
<keyword evidence="3" id="KW-0564">Palmitate</keyword>
<dbReference type="GO" id="GO:1990351">
    <property type="term" value="C:transporter complex"/>
    <property type="evidence" value="ECO:0007669"/>
    <property type="project" value="TreeGrafter"/>
</dbReference>
<dbReference type="RefSeq" id="WP_017376963.1">
    <property type="nucleotide sequence ID" value="NZ_CP012508.1"/>
</dbReference>
<evidence type="ECO:0000256" key="5">
    <source>
        <dbReference type="ARBA" id="ARBA00023288"/>
    </source>
</evidence>
<evidence type="ECO:0000256" key="2">
    <source>
        <dbReference type="ARBA" id="ARBA00023136"/>
    </source>
</evidence>
<evidence type="ECO:0000313" key="7">
    <source>
        <dbReference type="Proteomes" id="UP000029558"/>
    </source>
</evidence>
<protein>
    <submittedName>
        <fullName evidence="6">LPS-assembly lipoprotein LptE</fullName>
    </submittedName>
</protein>
<evidence type="ECO:0000256" key="4">
    <source>
        <dbReference type="ARBA" id="ARBA00023237"/>
    </source>
</evidence>
<keyword evidence="4" id="KW-0998">Cell outer membrane</keyword>
<sequence>MRMRAVFLPLMALLLGTLLTACGFQLRGQAPVFSTVSLTSTAGMSELAQIIHSSWQAQGIHFVSVKNSDFKVQLLKESNNHYIMSGFNSSSSTQQYQVVETLYFSILDQKGNYLVKNGQLSASALATQNNTQQYNPDLIESLRSQLASQLLWRLGALKA</sequence>
<evidence type="ECO:0000256" key="1">
    <source>
        <dbReference type="ARBA" id="ARBA00022729"/>
    </source>
</evidence>
<dbReference type="EMBL" id="CP012508">
    <property type="protein sequence ID" value="ALB23958.1"/>
    <property type="molecule type" value="Genomic_DNA"/>
</dbReference>
<keyword evidence="2" id="KW-0472">Membrane</keyword>
<evidence type="ECO:0000256" key="3">
    <source>
        <dbReference type="ARBA" id="ARBA00023139"/>
    </source>
</evidence>
<dbReference type="InterPro" id="IPR007485">
    <property type="entry name" value="LPS_assembly_LptE"/>
</dbReference>
<name>A0A1L6TET3_PISSA</name>
<dbReference type="GO" id="GO:0001530">
    <property type="term" value="F:lipopolysaccharide binding"/>
    <property type="evidence" value="ECO:0007669"/>
    <property type="project" value="TreeGrafter"/>
</dbReference>
<dbReference type="PANTHER" id="PTHR38098:SF1">
    <property type="entry name" value="LPS-ASSEMBLY LIPOPROTEIN LPTE"/>
    <property type="match status" value="1"/>
</dbReference>
<gene>
    <name evidence="6" type="primary">lptE</name>
    <name evidence="6" type="ORF">KU39_2782</name>
</gene>
<dbReference type="Proteomes" id="UP000029558">
    <property type="component" value="Chromosome"/>
</dbReference>
<dbReference type="GO" id="GO:0019867">
    <property type="term" value="C:outer membrane"/>
    <property type="evidence" value="ECO:0007669"/>
    <property type="project" value="InterPro"/>
</dbReference>
<keyword evidence="5 6" id="KW-0449">Lipoprotein</keyword>
<dbReference type="OrthoDB" id="7349153at2"/>
<dbReference type="GO" id="GO:0015920">
    <property type="term" value="P:lipopolysaccharide transport"/>
    <property type="evidence" value="ECO:0007669"/>
    <property type="project" value="TreeGrafter"/>
</dbReference>
<dbReference type="Gene3D" id="3.30.160.150">
    <property type="entry name" value="Lipoprotein like domain"/>
    <property type="match status" value="1"/>
</dbReference>
<evidence type="ECO:0000313" key="6">
    <source>
        <dbReference type="EMBL" id="ALB23958.1"/>
    </source>
</evidence>
<dbReference type="PROSITE" id="PS51257">
    <property type="entry name" value="PROKAR_LIPOPROTEIN"/>
    <property type="match status" value="1"/>
</dbReference>